<feature type="compositionally biased region" description="Low complexity" evidence="5">
    <location>
        <begin position="271"/>
        <end position="283"/>
    </location>
</feature>
<accession>A0AAD9A679</accession>
<sequence>MRTATLLAAAGQISMAMAAGSLAGNDRFARQTVAAGDKGYGYDVGPLAPAPTPDPARGLWGRMPDLAGRAESLGPNTCGIVTNGPDSPFPISCPNNPCQTNGNFMGCASRPYSKCFLSSASQCQQSSLPPGVLCCTRTANGWIPRCATYLKDAGRLDFRTRLTCAHSSLSGTLTMTMIAATDEAGFFSSGGTVTGTDPIPTDSSPSETSPPSGGGSSSNTGAIVGGVVSGVAVVAIAACVIVWLVVRKRREARSKTPPPPGQEPYLSPGQSHAPSSSPHYHYAGAEEQYKYQAVPPVYPPAPVIHEAPGDTQPNNSTPRAELEDRQVGRD</sequence>
<dbReference type="GO" id="GO:0016020">
    <property type="term" value="C:membrane"/>
    <property type="evidence" value="ECO:0007669"/>
    <property type="project" value="UniProtKB-SubCell"/>
</dbReference>
<gene>
    <name evidence="7" type="ORF">CCHR01_15141</name>
</gene>
<feature type="region of interest" description="Disordered" evidence="5">
    <location>
        <begin position="189"/>
        <end position="217"/>
    </location>
</feature>
<evidence type="ECO:0000256" key="4">
    <source>
        <dbReference type="ARBA" id="ARBA00023136"/>
    </source>
</evidence>
<dbReference type="InterPro" id="IPR051694">
    <property type="entry name" value="Immunoregulatory_rcpt-like"/>
</dbReference>
<dbReference type="EMBL" id="JAQOWY010000426">
    <property type="protein sequence ID" value="KAK1842233.1"/>
    <property type="molecule type" value="Genomic_DNA"/>
</dbReference>
<name>A0AAD9A679_9PEZI</name>
<protein>
    <submittedName>
        <fullName evidence="7">Uncharacterized protein</fullName>
    </submittedName>
</protein>
<evidence type="ECO:0000313" key="7">
    <source>
        <dbReference type="EMBL" id="KAK1842233.1"/>
    </source>
</evidence>
<keyword evidence="4 6" id="KW-0472">Membrane</keyword>
<reference evidence="7" key="1">
    <citation type="submission" date="2023-01" db="EMBL/GenBank/DDBJ databases">
        <title>Colletotrichum chrysophilum M932 genome sequence.</title>
        <authorList>
            <person name="Baroncelli R."/>
        </authorList>
    </citation>
    <scope>NUCLEOTIDE SEQUENCE</scope>
    <source>
        <strain evidence="7">M932</strain>
    </source>
</reference>
<feature type="transmembrane region" description="Helical" evidence="6">
    <location>
        <begin position="222"/>
        <end position="246"/>
    </location>
</feature>
<evidence type="ECO:0000256" key="3">
    <source>
        <dbReference type="ARBA" id="ARBA00022989"/>
    </source>
</evidence>
<dbReference type="AlphaFoldDB" id="A0AAD9A679"/>
<proteinExistence type="predicted"/>
<dbReference type="PANTHER" id="PTHR15549">
    <property type="entry name" value="PAIRED IMMUNOGLOBULIN-LIKE TYPE 2 RECEPTOR"/>
    <property type="match status" value="1"/>
</dbReference>
<comment type="caution">
    <text evidence="7">The sequence shown here is derived from an EMBL/GenBank/DDBJ whole genome shotgun (WGS) entry which is preliminary data.</text>
</comment>
<organism evidence="7 8">
    <name type="scientific">Colletotrichum chrysophilum</name>
    <dbReference type="NCBI Taxonomy" id="1836956"/>
    <lineage>
        <taxon>Eukaryota</taxon>
        <taxon>Fungi</taxon>
        <taxon>Dikarya</taxon>
        <taxon>Ascomycota</taxon>
        <taxon>Pezizomycotina</taxon>
        <taxon>Sordariomycetes</taxon>
        <taxon>Hypocreomycetidae</taxon>
        <taxon>Glomerellales</taxon>
        <taxon>Glomerellaceae</taxon>
        <taxon>Colletotrichum</taxon>
        <taxon>Colletotrichum gloeosporioides species complex</taxon>
    </lineage>
</organism>
<evidence type="ECO:0000313" key="8">
    <source>
        <dbReference type="Proteomes" id="UP001243330"/>
    </source>
</evidence>
<dbReference type="Proteomes" id="UP001243330">
    <property type="component" value="Unassembled WGS sequence"/>
</dbReference>
<feature type="compositionally biased region" description="Basic and acidic residues" evidence="5">
    <location>
        <begin position="320"/>
        <end position="330"/>
    </location>
</feature>
<keyword evidence="8" id="KW-1185">Reference proteome</keyword>
<keyword evidence="2 6" id="KW-0812">Transmembrane</keyword>
<dbReference type="GO" id="GO:0071944">
    <property type="term" value="C:cell periphery"/>
    <property type="evidence" value="ECO:0007669"/>
    <property type="project" value="UniProtKB-ARBA"/>
</dbReference>
<comment type="subcellular location">
    <subcellularLocation>
        <location evidence="1">Membrane</location>
        <topology evidence="1">Single-pass membrane protein</topology>
    </subcellularLocation>
</comment>
<keyword evidence="3 6" id="KW-1133">Transmembrane helix</keyword>
<evidence type="ECO:0000256" key="1">
    <source>
        <dbReference type="ARBA" id="ARBA00004167"/>
    </source>
</evidence>
<feature type="region of interest" description="Disordered" evidence="5">
    <location>
        <begin position="251"/>
        <end position="330"/>
    </location>
</feature>
<evidence type="ECO:0000256" key="6">
    <source>
        <dbReference type="SAM" id="Phobius"/>
    </source>
</evidence>
<evidence type="ECO:0000256" key="5">
    <source>
        <dbReference type="SAM" id="MobiDB-lite"/>
    </source>
</evidence>
<evidence type="ECO:0000256" key="2">
    <source>
        <dbReference type="ARBA" id="ARBA00022692"/>
    </source>
</evidence>